<keyword evidence="1" id="KW-0732">Signal</keyword>
<dbReference type="Pfam" id="PF00395">
    <property type="entry name" value="SLH"/>
    <property type="match status" value="2"/>
</dbReference>
<dbReference type="PANTHER" id="PTHR43308">
    <property type="entry name" value="OUTER MEMBRANE PROTEIN ALPHA-RELATED"/>
    <property type="match status" value="1"/>
</dbReference>
<dbReference type="InterPro" id="IPR025623">
    <property type="entry name" value="YusW"/>
</dbReference>
<feature type="compositionally biased region" description="Acidic residues" evidence="2">
    <location>
        <begin position="458"/>
        <end position="483"/>
    </location>
</feature>
<dbReference type="InterPro" id="IPR051465">
    <property type="entry name" value="Cell_Envelope_Struct_Comp"/>
</dbReference>
<feature type="region of interest" description="Disordered" evidence="2">
    <location>
        <begin position="446"/>
        <end position="483"/>
    </location>
</feature>
<organism evidence="4 5">
    <name type="scientific">Salibacterium salarium</name>
    <dbReference type="NCBI Taxonomy" id="284579"/>
    <lineage>
        <taxon>Bacteria</taxon>
        <taxon>Bacillati</taxon>
        <taxon>Bacillota</taxon>
        <taxon>Bacilli</taxon>
        <taxon>Bacillales</taxon>
        <taxon>Bacillaceae</taxon>
    </lineage>
</organism>
<feature type="compositionally biased region" description="Basic and acidic residues" evidence="2">
    <location>
        <begin position="377"/>
        <end position="387"/>
    </location>
</feature>
<dbReference type="Proteomes" id="UP000275076">
    <property type="component" value="Unassembled WGS sequence"/>
</dbReference>
<accession>A0A428MTE4</accession>
<dbReference type="PANTHER" id="PTHR43308:SF5">
    <property type="entry name" value="S-LAYER PROTEIN _ PEPTIDOGLYCAN ENDO-BETA-N-ACETYLGLUCOSAMINIDASE"/>
    <property type="match status" value="1"/>
</dbReference>
<protein>
    <recommendedName>
        <fullName evidence="3">SLH domain-containing protein</fullName>
    </recommendedName>
</protein>
<dbReference type="InterPro" id="IPR001119">
    <property type="entry name" value="SLH_dom"/>
</dbReference>
<proteinExistence type="predicted"/>
<feature type="domain" description="SLH" evidence="3">
    <location>
        <begin position="205"/>
        <end position="268"/>
    </location>
</feature>
<comment type="caution">
    <text evidence="4">The sequence shown here is derived from an EMBL/GenBank/DDBJ whole genome shotgun (WGS) entry which is preliminary data.</text>
</comment>
<evidence type="ECO:0000256" key="2">
    <source>
        <dbReference type="SAM" id="MobiDB-lite"/>
    </source>
</evidence>
<evidence type="ECO:0000313" key="4">
    <source>
        <dbReference type="EMBL" id="RSL29399.1"/>
    </source>
</evidence>
<dbReference type="PROSITE" id="PS51272">
    <property type="entry name" value="SLH"/>
    <property type="match status" value="3"/>
</dbReference>
<feature type="region of interest" description="Disordered" evidence="2">
    <location>
        <begin position="377"/>
        <end position="396"/>
    </location>
</feature>
<name>A0A428MTE4_9BACI</name>
<dbReference type="Pfam" id="PF14039">
    <property type="entry name" value="YusW"/>
    <property type="match status" value="1"/>
</dbReference>
<reference evidence="4 5" key="1">
    <citation type="submission" date="2018-10" db="EMBL/GenBank/DDBJ databases">
        <title>Draft genome sequence of Bacillus salarius IM0101, isolated from a hypersaline soil in Inner Mongolia, China.</title>
        <authorList>
            <person name="Yamprayoonswat W."/>
            <person name="Boonvisut S."/>
            <person name="Jumpathong W."/>
            <person name="Sittihan S."/>
            <person name="Ruangsuj P."/>
            <person name="Wanthongcharoen S."/>
            <person name="Thongpramul N."/>
            <person name="Pimmason S."/>
            <person name="Yu B."/>
            <person name="Yasawong M."/>
        </authorList>
    </citation>
    <scope>NUCLEOTIDE SEQUENCE [LARGE SCALE GENOMIC DNA]</scope>
    <source>
        <strain evidence="4 5">IM0101</strain>
    </source>
</reference>
<dbReference type="OrthoDB" id="2611444at2"/>
<gene>
    <name evidence="4" type="ORF">D7Z54_31375</name>
</gene>
<sequence>MLKPIKNKEFILSVGWEERQMKKLGISILATVLFCGLPGTVWATMHSGEISEQARESVPDHVTERVPAQAGFTDTDDDYWAEESVEKMQTKGIFQGYDDGTFRPSNPVTRMQTIITAVRLLGLEEEAQEKDLDTSISFADADHYFKDGRNEWAKGYVLVALEQGLFDTNETALNANEPAKRVWVASTLVRALELEEEALEAMTQTPDFQDADAIPAGAVGYANIADEYDIVNGTEEGLFQPNESITRAQMATVLDRTYDNWLEEEGAHSVQGELVHLDAKERLLTLKTENEETSYSYGDDFSIGFQGRYIEPDQLQEGDFLSLQLLDNKIEDAHVITEVTEGTPETGEQEQASGILDVKVEVEYRNDDEIELKYEKNGNHEEAKLEEETGDEDRELKGKEALSQVQQYLDEWALDAEMTTDEAVSSITESLDNTDQISEVEIKVAFANGPTFKHEQETSDEDNNDDEDDEEEDENEEEDEDDE</sequence>
<feature type="domain" description="SLH" evidence="3">
    <location>
        <begin position="68"/>
        <end position="131"/>
    </location>
</feature>
<feature type="domain" description="SLH" evidence="3">
    <location>
        <begin position="140"/>
        <end position="202"/>
    </location>
</feature>
<dbReference type="AlphaFoldDB" id="A0A428MTE4"/>
<dbReference type="EMBL" id="RBVX01000069">
    <property type="protein sequence ID" value="RSL29399.1"/>
    <property type="molecule type" value="Genomic_DNA"/>
</dbReference>
<evidence type="ECO:0000256" key="1">
    <source>
        <dbReference type="ARBA" id="ARBA00022729"/>
    </source>
</evidence>
<evidence type="ECO:0000259" key="3">
    <source>
        <dbReference type="PROSITE" id="PS51272"/>
    </source>
</evidence>
<evidence type="ECO:0000313" key="5">
    <source>
        <dbReference type="Proteomes" id="UP000275076"/>
    </source>
</evidence>
<keyword evidence="5" id="KW-1185">Reference proteome</keyword>